<keyword evidence="1" id="KW-0812">Transmembrane</keyword>
<sequence>MLLGLKIAFSIIISGLIVISISLATFRRFTCLPNTALQGEAGQRTWTADEMKWYGLGANAADEKYAGPTQEGWVDRAAALQKDERVSGAGVGARAAPNAPASELSFLNGLLPPLPPTKMHIEVFPFENAPVAI</sequence>
<feature type="transmembrane region" description="Helical" evidence="1">
    <location>
        <begin position="7"/>
        <end position="26"/>
    </location>
</feature>
<name>A0A8E2DFU3_9APHY</name>
<organism evidence="2 3">
    <name type="scientific">Obba rivulosa</name>
    <dbReference type="NCBI Taxonomy" id="1052685"/>
    <lineage>
        <taxon>Eukaryota</taxon>
        <taxon>Fungi</taxon>
        <taxon>Dikarya</taxon>
        <taxon>Basidiomycota</taxon>
        <taxon>Agaricomycotina</taxon>
        <taxon>Agaricomycetes</taxon>
        <taxon>Polyporales</taxon>
        <taxon>Gelatoporiaceae</taxon>
        <taxon>Obba</taxon>
    </lineage>
</organism>
<gene>
    <name evidence="2" type="ORF">OBBRIDRAFT_839080</name>
</gene>
<evidence type="ECO:0000313" key="3">
    <source>
        <dbReference type="Proteomes" id="UP000250043"/>
    </source>
</evidence>
<dbReference type="EMBL" id="KV722595">
    <property type="protein sequence ID" value="OCH85286.1"/>
    <property type="molecule type" value="Genomic_DNA"/>
</dbReference>
<dbReference type="Proteomes" id="UP000250043">
    <property type="component" value="Unassembled WGS sequence"/>
</dbReference>
<evidence type="ECO:0000313" key="2">
    <source>
        <dbReference type="EMBL" id="OCH85286.1"/>
    </source>
</evidence>
<reference evidence="2 3" key="1">
    <citation type="submission" date="2016-07" db="EMBL/GenBank/DDBJ databases">
        <title>Draft genome of the white-rot fungus Obba rivulosa 3A-2.</title>
        <authorList>
            <consortium name="DOE Joint Genome Institute"/>
            <person name="Miettinen O."/>
            <person name="Riley R."/>
            <person name="Acob R."/>
            <person name="Barry K."/>
            <person name="Cullen D."/>
            <person name="De Vries R."/>
            <person name="Hainaut M."/>
            <person name="Hatakka A."/>
            <person name="Henrissat B."/>
            <person name="Hilden K."/>
            <person name="Kuo R."/>
            <person name="Labutti K."/>
            <person name="Lipzen A."/>
            <person name="Makela M.R."/>
            <person name="Sandor L."/>
            <person name="Spatafora J.W."/>
            <person name="Grigoriev I.V."/>
            <person name="Hibbett D.S."/>
        </authorList>
    </citation>
    <scope>NUCLEOTIDE SEQUENCE [LARGE SCALE GENOMIC DNA]</scope>
    <source>
        <strain evidence="2 3">3A-2</strain>
    </source>
</reference>
<keyword evidence="3" id="KW-1185">Reference proteome</keyword>
<dbReference type="AlphaFoldDB" id="A0A8E2DFU3"/>
<evidence type="ECO:0000256" key="1">
    <source>
        <dbReference type="SAM" id="Phobius"/>
    </source>
</evidence>
<keyword evidence="1" id="KW-1133">Transmembrane helix</keyword>
<accession>A0A8E2DFU3</accession>
<proteinExistence type="predicted"/>
<keyword evidence="1" id="KW-0472">Membrane</keyword>
<dbReference type="OrthoDB" id="414243at2759"/>
<protein>
    <submittedName>
        <fullName evidence="2">Uncharacterized protein</fullName>
    </submittedName>
</protein>